<dbReference type="EMBL" id="GGEC01063043">
    <property type="protein sequence ID" value="MBX43527.1"/>
    <property type="molecule type" value="Transcribed_RNA"/>
</dbReference>
<protein>
    <submittedName>
        <fullName evidence="1">Uncharacterized protein</fullName>
    </submittedName>
</protein>
<dbReference type="AlphaFoldDB" id="A0A2P2NLY8"/>
<organism evidence="1">
    <name type="scientific">Rhizophora mucronata</name>
    <name type="common">Asiatic mangrove</name>
    <dbReference type="NCBI Taxonomy" id="61149"/>
    <lineage>
        <taxon>Eukaryota</taxon>
        <taxon>Viridiplantae</taxon>
        <taxon>Streptophyta</taxon>
        <taxon>Embryophyta</taxon>
        <taxon>Tracheophyta</taxon>
        <taxon>Spermatophyta</taxon>
        <taxon>Magnoliopsida</taxon>
        <taxon>eudicotyledons</taxon>
        <taxon>Gunneridae</taxon>
        <taxon>Pentapetalae</taxon>
        <taxon>rosids</taxon>
        <taxon>fabids</taxon>
        <taxon>Malpighiales</taxon>
        <taxon>Rhizophoraceae</taxon>
        <taxon>Rhizophora</taxon>
    </lineage>
</organism>
<name>A0A2P2NLY8_RHIMU</name>
<sequence length="45" mass="5145">MVLNKLEFSHCFTSSISKEVNMFYFFLVMDASCSSYSDLISHVEG</sequence>
<accession>A0A2P2NLY8</accession>
<reference evidence="1" key="1">
    <citation type="submission" date="2018-02" db="EMBL/GenBank/DDBJ databases">
        <title>Rhizophora mucronata_Transcriptome.</title>
        <authorList>
            <person name="Meera S.P."/>
            <person name="Sreeshan A."/>
            <person name="Augustine A."/>
        </authorList>
    </citation>
    <scope>NUCLEOTIDE SEQUENCE</scope>
    <source>
        <tissue evidence="1">Leaf</tissue>
    </source>
</reference>
<evidence type="ECO:0000313" key="1">
    <source>
        <dbReference type="EMBL" id="MBX43527.1"/>
    </source>
</evidence>
<proteinExistence type="predicted"/>